<name>A0A0G1VI48_9BACT</name>
<gene>
    <name evidence="2" type="ORF">UY40_C0006G0014</name>
</gene>
<reference evidence="2 3" key="1">
    <citation type="journal article" date="2015" name="Nature">
        <title>rRNA introns, odd ribosomes, and small enigmatic genomes across a large radiation of phyla.</title>
        <authorList>
            <person name="Brown C.T."/>
            <person name="Hug L.A."/>
            <person name="Thomas B.C."/>
            <person name="Sharon I."/>
            <person name="Castelle C.J."/>
            <person name="Singh A."/>
            <person name="Wilkins M.J."/>
            <person name="Williams K.H."/>
            <person name="Banfield J.F."/>
        </authorList>
    </citation>
    <scope>NUCLEOTIDE SEQUENCE [LARGE SCALE GENOMIC DNA]</scope>
</reference>
<dbReference type="STRING" id="1618342.UY40_C0006G0014"/>
<dbReference type="AlphaFoldDB" id="A0A0G1VI48"/>
<accession>A0A0G1VI48</accession>
<evidence type="ECO:0000313" key="2">
    <source>
        <dbReference type="EMBL" id="KKW05920.1"/>
    </source>
</evidence>
<keyword evidence="1" id="KW-0812">Transmembrane</keyword>
<evidence type="ECO:0000256" key="1">
    <source>
        <dbReference type="SAM" id="Phobius"/>
    </source>
</evidence>
<organism evidence="2 3">
    <name type="scientific">candidate division CPR1 bacterium GW2011_GWC1_49_13</name>
    <dbReference type="NCBI Taxonomy" id="1618342"/>
    <lineage>
        <taxon>Bacteria</taxon>
        <taxon>candidate division CPR1</taxon>
    </lineage>
</organism>
<evidence type="ECO:0000313" key="3">
    <source>
        <dbReference type="Proteomes" id="UP000034119"/>
    </source>
</evidence>
<dbReference type="Proteomes" id="UP000034119">
    <property type="component" value="Unassembled WGS sequence"/>
</dbReference>
<sequence length="67" mass="7536">MRDWLVAVLVAVLLVGVGYAFWPYLPEAFVPYFGPSGFWGYLGLGVVIAVLIGFFIYLILLLIDRVR</sequence>
<proteinExistence type="predicted"/>
<comment type="caution">
    <text evidence="2">The sequence shown here is derived from an EMBL/GenBank/DDBJ whole genome shotgun (WGS) entry which is preliminary data.</text>
</comment>
<protein>
    <submittedName>
        <fullName evidence="2">Uncharacterized protein</fullName>
    </submittedName>
</protein>
<dbReference type="EMBL" id="LCPW01000006">
    <property type="protein sequence ID" value="KKW05920.1"/>
    <property type="molecule type" value="Genomic_DNA"/>
</dbReference>
<keyword evidence="1" id="KW-1133">Transmembrane helix</keyword>
<keyword evidence="1" id="KW-0472">Membrane</keyword>
<feature type="transmembrane region" description="Helical" evidence="1">
    <location>
        <begin position="39"/>
        <end position="63"/>
    </location>
</feature>